<proteinExistence type="predicted"/>
<organism evidence="2">
    <name type="scientific">Sinorhizobium medicae</name>
    <dbReference type="NCBI Taxonomy" id="110321"/>
    <lineage>
        <taxon>Bacteria</taxon>
        <taxon>Pseudomonadati</taxon>
        <taxon>Pseudomonadota</taxon>
        <taxon>Alphaproteobacteria</taxon>
        <taxon>Hyphomicrobiales</taxon>
        <taxon>Rhizobiaceae</taxon>
        <taxon>Sinorhizobium/Ensifer group</taxon>
        <taxon>Sinorhizobium</taxon>
    </lineage>
</organism>
<feature type="region of interest" description="Disordered" evidence="1">
    <location>
        <begin position="30"/>
        <end position="77"/>
    </location>
</feature>
<protein>
    <submittedName>
        <fullName evidence="2">Uncharacterized protein</fullName>
    </submittedName>
</protein>
<accession>A0A508WS28</accession>
<feature type="compositionally biased region" description="Basic residues" evidence="1">
    <location>
        <begin position="30"/>
        <end position="47"/>
    </location>
</feature>
<dbReference type="AlphaFoldDB" id="A0A508WS28"/>
<sequence length="77" mass="8882">MRVADRLSNLVEIGFTQSLIELSPEIRRHAAHLGRHPPKRAQHRRKVLRPDDDNQDDCDNNKLGPADIKHPTRPTYP</sequence>
<dbReference type="EMBL" id="CABFNB010000057">
    <property type="protein sequence ID" value="VTZ60320.1"/>
    <property type="molecule type" value="Genomic_DNA"/>
</dbReference>
<reference evidence="2" key="1">
    <citation type="submission" date="2019-06" db="EMBL/GenBank/DDBJ databases">
        <authorList>
            <person name="Le Quere A."/>
            <person name="Colella S."/>
        </authorList>
    </citation>
    <scope>NUCLEOTIDE SEQUENCE</scope>
    <source>
        <strain evidence="2">EmedicaeMD41</strain>
    </source>
</reference>
<evidence type="ECO:0000313" key="2">
    <source>
        <dbReference type="EMBL" id="VTZ60320.1"/>
    </source>
</evidence>
<dbReference type="Proteomes" id="UP000507954">
    <property type="component" value="Unassembled WGS sequence"/>
</dbReference>
<evidence type="ECO:0000256" key="1">
    <source>
        <dbReference type="SAM" id="MobiDB-lite"/>
    </source>
</evidence>
<gene>
    <name evidence="2" type="ORF">EMEDMD4_150099</name>
</gene>
<name>A0A508WS28_9HYPH</name>